<gene>
    <name evidence="9" type="ORF">DN745_05810</name>
</gene>
<accession>A0A2Z4FIX9</accession>
<comment type="similarity">
    <text evidence="2">Belongs to the pyruvoyl-dependent arginine decarboxylase family.</text>
</comment>
<reference evidence="9 10" key="1">
    <citation type="submission" date="2018-06" db="EMBL/GenBank/DDBJ databases">
        <title>Lujinxingia sediminis gen. nov. sp. nov., a new facultative anaerobic member of the class Deltaproteobacteria, and proposal of Lujinxingaceae fam. nov.</title>
        <authorList>
            <person name="Guo L.-Y."/>
            <person name="Li C.-M."/>
            <person name="Wang S."/>
            <person name="Du Z.-J."/>
        </authorList>
    </citation>
    <scope>NUCLEOTIDE SEQUENCE [LARGE SCALE GENOMIC DNA]</scope>
    <source>
        <strain evidence="9 10">FA350</strain>
    </source>
</reference>
<keyword evidence="5" id="KW-0210">Decarboxylase</keyword>
<dbReference type="Gene3D" id="3.50.20.10">
    <property type="entry name" value="Pyruvoyl-Dependent Histidine Decarboxylase, subunit B"/>
    <property type="match status" value="1"/>
</dbReference>
<evidence type="ECO:0000256" key="4">
    <source>
        <dbReference type="ARBA" id="ARBA00014727"/>
    </source>
</evidence>
<dbReference type="EMBL" id="CP030032">
    <property type="protein sequence ID" value="AWV88879.1"/>
    <property type="molecule type" value="Genomic_DNA"/>
</dbReference>
<dbReference type="InterPro" id="IPR016105">
    <property type="entry name" value="Pyr-dep_his/arg-deCO2ase_sand"/>
</dbReference>
<protein>
    <recommendedName>
        <fullName evidence="4">Pyruvoyl-dependent arginine decarboxylase AaxB</fullName>
        <ecNumber evidence="3">4.1.1.19</ecNumber>
    </recommendedName>
</protein>
<evidence type="ECO:0000256" key="3">
    <source>
        <dbReference type="ARBA" id="ARBA00012426"/>
    </source>
</evidence>
<evidence type="ECO:0000256" key="5">
    <source>
        <dbReference type="ARBA" id="ARBA00022793"/>
    </source>
</evidence>
<dbReference type="PANTHER" id="PTHR40438:SF1">
    <property type="entry name" value="PYRUVOYL-DEPENDENT ARGININE DECARBOXYLASE"/>
    <property type="match status" value="1"/>
</dbReference>
<keyword evidence="10" id="KW-1185">Reference proteome</keyword>
<dbReference type="InterPro" id="IPR002724">
    <property type="entry name" value="Pyruvoyl-dep_arg_deCO2ase"/>
</dbReference>
<comment type="cofactor">
    <cofactor evidence="1">
        <name>pyruvate</name>
        <dbReference type="ChEBI" id="CHEBI:15361"/>
    </cofactor>
</comment>
<dbReference type="SUPFAM" id="SSF56271">
    <property type="entry name" value="Pyruvoyl-dependent histidine and arginine decarboxylases"/>
    <property type="match status" value="1"/>
</dbReference>
<keyword evidence="7" id="KW-0670">Pyruvate</keyword>
<dbReference type="InterPro" id="IPR016104">
    <property type="entry name" value="Pyr-dep_his/arg-deCO2ase"/>
</dbReference>
<dbReference type="KEGG" id="bsed:DN745_05810"/>
<dbReference type="RefSeq" id="WP_111332934.1">
    <property type="nucleotide sequence ID" value="NZ_CP030032.1"/>
</dbReference>
<sequence length="156" mass="16739">MIFTQPTHYFIVSGHAEGYSSLNAFDQALLESGVGDTNLVRMSSILPPSCQRIERIALPYGALVPVAYADMTSSVPGEVIASAVAVGIPADPELPGLIMEHHGVGTLEEIEAQVREMAVQGMAYRNREIREVVSIGAEHVVEKHGAAFAGIVLWKL</sequence>
<dbReference type="SFLD" id="SFLDG01170">
    <property type="entry name" value="Pyruvoyl-dependent_arginine_de"/>
    <property type="match status" value="1"/>
</dbReference>
<dbReference type="Proteomes" id="UP000249799">
    <property type="component" value="Chromosome"/>
</dbReference>
<dbReference type="NCBIfam" id="TIGR00286">
    <property type="entry name" value="pyruvoyl-dependent arginine decarboxylase"/>
    <property type="match status" value="1"/>
</dbReference>
<evidence type="ECO:0000256" key="6">
    <source>
        <dbReference type="ARBA" id="ARBA00023239"/>
    </source>
</evidence>
<keyword evidence="6 9" id="KW-0456">Lyase</keyword>
<name>A0A2Z4FIX9_9DELT</name>
<evidence type="ECO:0000256" key="8">
    <source>
        <dbReference type="ARBA" id="ARBA00049309"/>
    </source>
</evidence>
<evidence type="ECO:0000313" key="10">
    <source>
        <dbReference type="Proteomes" id="UP000249799"/>
    </source>
</evidence>
<dbReference type="OrthoDB" id="9783061at2"/>
<dbReference type="SFLD" id="SFLDF00471">
    <property type="entry name" value="Pyruvoyl-dependent_arginine_de"/>
    <property type="match status" value="1"/>
</dbReference>
<evidence type="ECO:0000256" key="1">
    <source>
        <dbReference type="ARBA" id="ARBA00001928"/>
    </source>
</evidence>
<evidence type="ECO:0000256" key="7">
    <source>
        <dbReference type="ARBA" id="ARBA00023317"/>
    </source>
</evidence>
<dbReference type="AlphaFoldDB" id="A0A2Z4FIX9"/>
<dbReference type="Pfam" id="PF01862">
    <property type="entry name" value="PvlArgDC"/>
    <property type="match status" value="1"/>
</dbReference>
<dbReference type="GO" id="GO:0008792">
    <property type="term" value="F:arginine decarboxylase activity"/>
    <property type="evidence" value="ECO:0007669"/>
    <property type="project" value="UniProtKB-EC"/>
</dbReference>
<dbReference type="Gene3D" id="3.30.60.30">
    <property type="match status" value="1"/>
</dbReference>
<dbReference type="GO" id="GO:0006527">
    <property type="term" value="P:L-arginine catabolic process"/>
    <property type="evidence" value="ECO:0007669"/>
    <property type="project" value="InterPro"/>
</dbReference>
<proteinExistence type="inferred from homology"/>
<dbReference type="SFLD" id="SFLDS00055">
    <property type="entry name" value="Pyruvoyl-Dependent_Histidine/A"/>
    <property type="match status" value="1"/>
</dbReference>
<organism evidence="9 10">
    <name type="scientific">Bradymonas sediminis</name>
    <dbReference type="NCBI Taxonomy" id="1548548"/>
    <lineage>
        <taxon>Bacteria</taxon>
        <taxon>Deltaproteobacteria</taxon>
        <taxon>Bradymonadales</taxon>
        <taxon>Bradymonadaceae</taxon>
        <taxon>Bradymonas</taxon>
    </lineage>
</organism>
<dbReference type="PANTHER" id="PTHR40438">
    <property type="entry name" value="PYRUVOYL-DEPENDENT ARGININE DECARBOXYLASE"/>
    <property type="match status" value="1"/>
</dbReference>
<dbReference type="HAMAP" id="MF_01404">
    <property type="entry name" value="PvlArgDC"/>
    <property type="match status" value="1"/>
</dbReference>
<dbReference type="EC" id="4.1.1.19" evidence="3"/>
<evidence type="ECO:0000256" key="2">
    <source>
        <dbReference type="ARBA" id="ARBA00008611"/>
    </source>
</evidence>
<evidence type="ECO:0000313" key="9">
    <source>
        <dbReference type="EMBL" id="AWV88879.1"/>
    </source>
</evidence>
<comment type="catalytic activity">
    <reaction evidence="8">
        <text>L-arginine + H(+) = agmatine + CO2</text>
        <dbReference type="Rhea" id="RHEA:17641"/>
        <dbReference type="ChEBI" id="CHEBI:15378"/>
        <dbReference type="ChEBI" id="CHEBI:16526"/>
        <dbReference type="ChEBI" id="CHEBI:32682"/>
        <dbReference type="ChEBI" id="CHEBI:58145"/>
        <dbReference type="EC" id="4.1.1.19"/>
    </reaction>
</comment>